<comment type="cofactor">
    <cofactor evidence="1">
        <name>Mg(2+)</name>
        <dbReference type="ChEBI" id="CHEBI:18420"/>
    </cofactor>
</comment>
<gene>
    <name evidence="7" type="ORF">A2671_00185</name>
</gene>
<evidence type="ECO:0000256" key="1">
    <source>
        <dbReference type="ARBA" id="ARBA00001946"/>
    </source>
</evidence>
<dbReference type="Proteomes" id="UP000178344">
    <property type="component" value="Unassembled WGS sequence"/>
</dbReference>
<protein>
    <recommendedName>
        <fullName evidence="9">3-deoxy-D-manno-octulosonate 8-phosphate phosphatase</fullName>
    </recommendedName>
</protein>
<reference evidence="7 8" key="1">
    <citation type="journal article" date="2016" name="Nat. Commun.">
        <title>Thousands of microbial genomes shed light on interconnected biogeochemical processes in an aquifer system.</title>
        <authorList>
            <person name="Anantharaman K."/>
            <person name="Brown C.T."/>
            <person name="Hug L.A."/>
            <person name="Sharon I."/>
            <person name="Castelle C.J."/>
            <person name="Probst A.J."/>
            <person name="Thomas B.C."/>
            <person name="Singh A."/>
            <person name="Wilkins M.J."/>
            <person name="Karaoz U."/>
            <person name="Brodie E.L."/>
            <person name="Williams K.H."/>
            <person name="Hubbard S.S."/>
            <person name="Banfield J.F."/>
        </authorList>
    </citation>
    <scope>NUCLEOTIDE SEQUENCE [LARGE SCALE GENOMIC DNA]</scope>
</reference>
<dbReference type="SFLD" id="SFLDS00003">
    <property type="entry name" value="Haloacid_Dehalogenase"/>
    <property type="match status" value="1"/>
</dbReference>
<comment type="subunit">
    <text evidence="3">Homotetramer.</text>
</comment>
<evidence type="ECO:0000256" key="4">
    <source>
        <dbReference type="ARBA" id="ARBA00022723"/>
    </source>
</evidence>
<accession>A0A1F6CD88</accession>
<dbReference type="InterPro" id="IPR010023">
    <property type="entry name" value="KdsC_fam"/>
</dbReference>
<dbReference type="InterPro" id="IPR036412">
    <property type="entry name" value="HAD-like_sf"/>
</dbReference>
<evidence type="ECO:0008006" key="9">
    <source>
        <dbReference type="Google" id="ProtNLM"/>
    </source>
</evidence>
<dbReference type="EMBL" id="MFKQ01000023">
    <property type="protein sequence ID" value="OGG47215.1"/>
    <property type="molecule type" value="Genomic_DNA"/>
</dbReference>
<dbReference type="InterPro" id="IPR023214">
    <property type="entry name" value="HAD_sf"/>
</dbReference>
<dbReference type="AlphaFoldDB" id="A0A1F6CD88"/>
<dbReference type="GO" id="GO:0008781">
    <property type="term" value="F:N-acylneuraminate cytidylyltransferase activity"/>
    <property type="evidence" value="ECO:0007669"/>
    <property type="project" value="TreeGrafter"/>
</dbReference>
<evidence type="ECO:0000313" key="8">
    <source>
        <dbReference type="Proteomes" id="UP000178344"/>
    </source>
</evidence>
<dbReference type="Pfam" id="PF08282">
    <property type="entry name" value="Hydrolase_3"/>
    <property type="match status" value="1"/>
</dbReference>
<dbReference type="SFLD" id="SFLDG01136">
    <property type="entry name" value="C1.6:_Phosphoserine_Phosphatas"/>
    <property type="match status" value="1"/>
</dbReference>
<evidence type="ECO:0000256" key="6">
    <source>
        <dbReference type="ARBA" id="ARBA00022842"/>
    </source>
</evidence>
<comment type="caution">
    <text evidence="7">The sequence shown here is derived from an EMBL/GenBank/DDBJ whole genome shotgun (WGS) entry which is preliminary data.</text>
</comment>
<dbReference type="PANTHER" id="PTHR21485">
    <property type="entry name" value="HAD SUPERFAMILY MEMBERS CMAS AND KDSC"/>
    <property type="match status" value="1"/>
</dbReference>
<proteinExistence type="inferred from homology"/>
<name>A0A1F6CD88_9BACT</name>
<dbReference type="SFLD" id="SFLDG01138">
    <property type="entry name" value="C1.6.2:_Deoxy-d-mannose-octulo"/>
    <property type="match status" value="1"/>
</dbReference>
<dbReference type="GO" id="GO:0016788">
    <property type="term" value="F:hydrolase activity, acting on ester bonds"/>
    <property type="evidence" value="ECO:0007669"/>
    <property type="project" value="InterPro"/>
</dbReference>
<dbReference type="InterPro" id="IPR050793">
    <property type="entry name" value="CMP-NeuNAc_synthase"/>
</dbReference>
<dbReference type="SUPFAM" id="SSF56784">
    <property type="entry name" value="HAD-like"/>
    <property type="match status" value="1"/>
</dbReference>
<evidence type="ECO:0000313" key="7">
    <source>
        <dbReference type="EMBL" id="OGG47215.1"/>
    </source>
</evidence>
<dbReference type="GO" id="GO:0046872">
    <property type="term" value="F:metal ion binding"/>
    <property type="evidence" value="ECO:0007669"/>
    <property type="project" value="UniProtKB-KW"/>
</dbReference>
<keyword evidence="6" id="KW-0460">Magnesium</keyword>
<keyword evidence="4" id="KW-0479">Metal-binding</keyword>
<comment type="similarity">
    <text evidence="2">Belongs to the KdsC family.</text>
</comment>
<dbReference type="PANTHER" id="PTHR21485:SF3">
    <property type="entry name" value="N-ACYLNEURAMINATE CYTIDYLYLTRANSFERASE"/>
    <property type="match status" value="1"/>
</dbReference>
<keyword evidence="5" id="KW-0378">Hydrolase</keyword>
<evidence type="ECO:0000256" key="5">
    <source>
        <dbReference type="ARBA" id="ARBA00022801"/>
    </source>
</evidence>
<dbReference type="Gene3D" id="3.40.50.1000">
    <property type="entry name" value="HAD superfamily/HAD-like"/>
    <property type="match status" value="1"/>
</dbReference>
<evidence type="ECO:0000256" key="2">
    <source>
        <dbReference type="ARBA" id="ARBA00005893"/>
    </source>
</evidence>
<sequence length="189" mass="20175">MTMNASDISGVAKNLKAVVFDGDGVLFTGSVFMDAGGERLKERSFADGQGISMLRAAGIMVAFVSAEATGFLEAVGDKFNNLPSVKSGQWPEVGVFVGAIGQEKTETVGTWLKTRGIDWSECAYMGDDMGDYEILKKAGLSAAPAQAEEIIKKICLFVARRRGGDGAIRDLVNFILDAKGVDVRTLNLR</sequence>
<organism evidence="7 8">
    <name type="scientific">Candidatus Kaiserbacteria bacterium RIFCSPHIGHO2_01_FULL_49_13</name>
    <dbReference type="NCBI Taxonomy" id="1798477"/>
    <lineage>
        <taxon>Bacteria</taxon>
        <taxon>Candidatus Kaiseribacteriota</taxon>
    </lineage>
</organism>
<evidence type="ECO:0000256" key="3">
    <source>
        <dbReference type="ARBA" id="ARBA00011881"/>
    </source>
</evidence>